<proteinExistence type="predicted"/>
<gene>
    <name evidence="2" type="ORF">BET03_10870</name>
</gene>
<dbReference type="Proteomes" id="UP000284177">
    <property type="component" value="Unassembled WGS sequence"/>
</dbReference>
<comment type="caution">
    <text evidence="2">The sequence shown here is derived from an EMBL/GenBank/DDBJ whole genome shotgun (WGS) entry which is preliminary data.</text>
</comment>
<sequence length="174" mass="20586">MKGQFNKTFTKLYPYDRNKAYNYAKRWSFDRNPKYYDFEHLGGDCTNFISQVLHAGGCPMNYKKWTGWYYKNLNERSPSWTGVNFLYEFLINNSERGPIAEKGDINKLQIGDIIQLDFDGDGSFEHSLVVVKINKPISLDNIFISTHTYDRFNYPLSNYTYSDIRFIHILGYKY</sequence>
<dbReference type="PANTHER" id="PTHR40032:SF1">
    <property type="entry name" value="EXPORTED PROTEIN"/>
    <property type="match status" value="1"/>
</dbReference>
<evidence type="ECO:0000313" key="3">
    <source>
        <dbReference type="Proteomes" id="UP000284177"/>
    </source>
</evidence>
<dbReference type="EMBL" id="MCIB01000010">
    <property type="protein sequence ID" value="RKD32570.1"/>
    <property type="molecule type" value="Genomic_DNA"/>
</dbReference>
<dbReference type="Pfam" id="PF12671">
    <property type="entry name" value="Amidase_6"/>
    <property type="match status" value="1"/>
</dbReference>
<accession>A0A419T4W2</accession>
<keyword evidence="3" id="KW-1185">Reference proteome</keyword>
<organism evidence="2 3">
    <name type="scientific">Thermohalobacter berrensis</name>
    <dbReference type="NCBI Taxonomy" id="99594"/>
    <lineage>
        <taxon>Bacteria</taxon>
        <taxon>Bacillati</taxon>
        <taxon>Bacillota</taxon>
        <taxon>Tissierellia</taxon>
        <taxon>Tissierellales</taxon>
        <taxon>Thermohalobacteraceae</taxon>
        <taxon>Thermohalobacter</taxon>
    </lineage>
</organism>
<protein>
    <submittedName>
        <fullName evidence="2">Amidase</fullName>
    </submittedName>
</protein>
<dbReference type="InterPro" id="IPR024301">
    <property type="entry name" value="Amidase_6"/>
</dbReference>
<evidence type="ECO:0000259" key="1">
    <source>
        <dbReference type="Pfam" id="PF12671"/>
    </source>
</evidence>
<name>A0A419T4W2_9FIRM</name>
<dbReference type="OrthoDB" id="9812429at2"/>
<feature type="domain" description="Putative amidase" evidence="1">
    <location>
        <begin position="15"/>
        <end position="167"/>
    </location>
</feature>
<dbReference type="RefSeq" id="WP_120168429.1">
    <property type="nucleotide sequence ID" value="NZ_MCIB01000010.1"/>
</dbReference>
<dbReference type="AlphaFoldDB" id="A0A419T4W2"/>
<evidence type="ECO:0000313" key="2">
    <source>
        <dbReference type="EMBL" id="RKD32570.1"/>
    </source>
</evidence>
<dbReference type="PANTHER" id="PTHR40032">
    <property type="entry name" value="EXPORTED PROTEIN-RELATED"/>
    <property type="match status" value="1"/>
</dbReference>
<reference evidence="2 3" key="1">
    <citation type="submission" date="2016-08" db="EMBL/GenBank/DDBJ databases">
        <title>Novel Firmicutes and Novel Genomes.</title>
        <authorList>
            <person name="Poppleton D.I."/>
            <person name="Gribaldo S."/>
        </authorList>
    </citation>
    <scope>NUCLEOTIDE SEQUENCE [LARGE SCALE GENOMIC DNA]</scope>
    <source>
        <strain evidence="2 3">CTT3</strain>
    </source>
</reference>